<proteinExistence type="predicted"/>
<name>A0A5B2Z8Q6_9GAMM</name>
<dbReference type="RefSeq" id="WP_149861050.1">
    <property type="nucleotide sequence ID" value="NZ_VUOD01000007.1"/>
</dbReference>
<dbReference type="Pfam" id="PF06258">
    <property type="entry name" value="Mito_fiss_Elm1"/>
    <property type="match status" value="1"/>
</dbReference>
<evidence type="ECO:0000313" key="2">
    <source>
        <dbReference type="Proteomes" id="UP000322165"/>
    </source>
</evidence>
<dbReference type="AlphaFoldDB" id="A0A5B2Z8Q6"/>
<sequence length="316" mass="33807">MAAPVSCWALHDGVAGHRRQALALAGALFADCREIELRARAPWSWLAPRRLPGAGRAFGEEFARMLRAPPRLGIGCARRAALATRLLRERGAAVVQVLDPRIPPRHWDLLVAPEHDGLDGPNVLTLCGSLNPVDDLWLAEARRNRPGPGTLPGPRTAVLLGGPTRAVPLGAGAVAQMFRQLSAWRRAEGGSLLLVGSRRTPPVLGAAARELAEPGPGLCWLGPGDGDNPYAAALAWADRIVCTPDSVNMVSEACATLVPVFVARPDLATGRVRRFLDGLAARGRIRPLGERPEHFVAEPLRETARIAALVRQRLGL</sequence>
<gene>
    <name evidence="1" type="ORF">F0415_09855</name>
</gene>
<dbReference type="Proteomes" id="UP000322165">
    <property type="component" value="Unassembled WGS sequence"/>
</dbReference>
<reference evidence="1 2" key="1">
    <citation type="submission" date="2019-09" db="EMBL/GenBank/DDBJ databases">
        <title>Arenimonas chukotkensis sp. nov., a bacterium isolated from Chukotka hot spring, Arctic region, Russia.</title>
        <authorList>
            <person name="Zayulina K.S."/>
            <person name="Prokofeva M.I."/>
            <person name="Elcheninov A.G."/>
            <person name="Novikov A."/>
            <person name="Kochetkova T.V."/>
            <person name="Kublanov I.V."/>
        </authorList>
    </citation>
    <scope>NUCLEOTIDE SEQUENCE [LARGE SCALE GENOMIC DNA]</scope>
    <source>
        <strain evidence="1 2">3729k</strain>
    </source>
</reference>
<evidence type="ECO:0000313" key="1">
    <source>
        <dbReference type="EMBL" id="KAA2284359.1"/>
    </source>
</evidence>
<keyword evidence="2" id="KW-1185">Reference proteome</keyword>
<dbReference type="InterPro" id="IPR009367">
    <property type="entry name" value="Elm1-like"/>
</dbReference>
<reference evidence="1 2" key="2">
    <citation type="submission" date="2019-09" db="EMBL/GenBank/DDBJ databases">
        <authorList>
            <person name="Mazur A."/>
        </authorList>
    </citation>
    <scope>NUCLEOTIDE SEQUENCE [LARGE SCALE GENOMIC DNA]</scope>
    <source>
        <strain evidence="1 2">3729k</strain>
    </source>
</reference>
<accession>A0A5B2Z8Q6</accession>
<organism evidence="1 2">
    <name type="scientific">Arenimonas fontis</name>
    <dbReference type="NCBI Taxonomy" id="2608255"/>
    <lineage>
        <taxon>Bacteria</taxon>
        <taxon>Pseudomonadati</taxon>
        <taxon>Pseudomonadota</taxon>
        <taxon>Gammaproteobacteria</taxon>
        <taxon>Lysobacterales</taxon>
        <taxon>Lysobacteraceae</taxon>
        <taxon>Arenimonas</taxon>
    </lineage>
</organism>
<dbReference type="PANTHER" id="PTHR33986:SF15">
    <property type="entry name" value="MITOCHONDRIAL FISSION PROTEIN ELM1"/>
    <property type="match status" value="1"/>
</dbReference>
<dbReference type="PANTHER" id="PTHR33986">
    <property type="entry name" value="OS02G0535700 PROTEIN"/>
    <property type="match status" value="1"/>
</dbReference>
<protein>
    <submittedName>
        <fullName evidence="1">Nucleoside-diphosphate sugar epimerase</fullName>
    </submittedName>
</protein>
<dbReference type="EMBL" id="VUOD01000007">
    <property type="protein sequence ID" value="KAA2284359.1"/>
    <property type="molecule type" value="Genomic_DNA"/>
</dbReference>
<comment type="caution">
    <text evidence="1">The sequence shown here is derived from an EMBL/GenBank/DDBJ whole genome shotgun (WGS) entry which is preliminary data.</text>
</comment>